<dbReference type="CDD" id="cd00761">
    <property type="entry name" value="Glyco_tranf_GTA_type"/>
    <property type="match status" value="1"/>
</dbReference>
<evidence type="ECO:0000259" key="1">
    <source>
        <dbReference type="Pfam" id="PF00535"/>
    </source>
</evidence>
<sequence>MEPDSNASVTVCVASLNTAAVTELCIRTLREFAGAPMVLKVGDCGSTDGSQEMLRAFAENGFLSLEVAEGGRRHPVWLDQWLDSCTTRFLVFSDSDVEYRAPNWLKDMLEQAASTGAALVCGRMQYPPETFVHPKTGARRRLAQRPTPWLLMLDLEQLRGVVNESFAYKDEEDPDAFGGKVAYDVGAKYFASVVKSGLHWAEMPPEWQSHYRHFGGLTWLGARGDGVSIKKRSKQVLKLLTVKRRLRVARKNHWGAPATSS</sequence>
<evidence type="ECO:0000313" key="2">
    <source>
        <dbReference type="EMBL" id="CAB4644865.1"/>
    </source>
</evidence>
<dbReference type="EMBL" id="CAFAAH010000002">
    <property type="protein sequence ID" value="CAB4785459.1"/>
    <property type="molecule type" value="Genomic_DNA"/>
</dbReference>
<dbReference type="SUPFAM" id="SSF53448">
    <property type="entry name" value="Nucleotide-diphospho-sugar transferases"/>
    <property type="match status" value="1"/>
</dbReference>
<dbReference type="EMBL" id="CAFBLK010000011">
    <property type="protein sequence ID" value="CAB4856100.1"/>
    <property type="molecule type" value="Genomic_DNA"/>
</dbReference>
<dbReference type="Pfam" id="PF00535">
    <property type="entry name" value="Glycos_transf_2"/>
    <property type="match status" value="1"/>
</dbReference>
<name>A0A6J7MIH6_9ZZZZ</name>
<feature type="domain" description="Glycosyltransferase 2-like" evidence="1">
    <location>
        <begin position="10"/>
        <end position="133"/>
    </location>
</feature>
<evidence type="ECO:0000313" key="5">
    <source>
        <dbReference type="EMBL" id="CAB4856100.1"/>
    </source>
</evidence>
<dbReference type="AlphaFoldDB" id="A0A6J7MIH6"/>
<evidence type="ECO:0000313" key="6">
    <source>
        <dbReference type="EMBL" id="CAB4980466.1"/>
    </source>
</evidence>
<protein>
    <submittedName>
        <fullName evidence="6">Unannotated protein</fullName>
    </submittedName>
</protein>
<dbReference type="InterPro" id="IPR029044">
    <property type="entry name" value="Nucleotide-diphossugar_trans"/>
</dbReference>
<dbReference type="EMBL" id="CAFBOR010000027">
    <property type="protein sequence ID" value="CAB4980466.1"/>
    <property type="molecule type" value="Genomic_DNA"/>
</dbReference>
<dbReference type="EMBL" id="CAEZWM010000002">
    <property type="protein sequence ID" value="CAB4644865.1"/>
    <property type="molecule type" value="Genomic_DNA"/>
</dbReference>
<dbReference type="InterPro" id="IPR001173">
    <property type="entry name" value="Glyco_trans_2-like"/>
</dbReference>
<organism evidence="6">
    <name type="scientific">freshwater metagenome</name>
    <dbReference type="NCBI Taxonomy" id="449393"/>
    <lineage>
        <taxon>unclassified sequences</taxon>
        <taxon>metagenomes</taxon>
        <taxon>ecological metagenomes</taxon>
    </lineage>
</organism>
<accession>A0A6J7MIH6</accession>
<proteinExistence type="predicted"/>
<evidence type="ECO:0000313" key="3">
    <source>
        <dbReference type="EMBL" id="CAB4767152.1"/>
    </source>
</evidence>
<reference evidence="6" key="1">
    <citation type="submission" date="2020-05" db="EMBL/GenBank/DDBJ databases">
        <authorList>
            <person name="Chiriac C."/>
            <person name="Salcher M."/>
            <person name="Ghai R."/>
            <person name="Kavagutti S V."/>
        </authorList>
    </citation>
    <scope>NUCLEOTIDE SEQUENCE</scope>
</reference>
<gene>
    <name evidence="2" type="ORF">UFOPK2242_00062</name>
    <name evidence="3" type="ORF">UFOPK2925_00048</name>
    <name evidence="4" type="ORF">UFOPK2996_00060</name>
    <name evidence="5" type="ORF">UFOPK3317_00123</name>
    <name evidence="6" type="ORF">UFOPK3974_00329</name>
    <name evidence="7" type="ORF">UFOPK4071_00452</name>
</gene>
<dbReference type="EMBL" id="CAEZZU010000002">
    <property type="protein sequence ID" value="CAB4767152.1"/>
    <property type="molecule type" value="Genomic_DNA"/>
</dbReference>
<dbReference type="EMBL" id="CAFBPF010000038">
    <property type="protein sequence ID" value="CAB5005890.1"/>
    <property type="molecule type" value="Genomic_DNA"/>
</dbReference>
<dbReference type="Gene3D" id="3.90.550.10">
    <property type="entry name" value="Spore Coat Polysaccharide Biosynthesis Protein SpsA, Chain A"/>
    <property type="match status" value="1"/>
</dbReference>
<evidence type="ECO:0000313" key="4">
    <source>
        <dbReference type="EMBL" id="CAB4785459.1"/>
    </source>
</evidence>
<evidence type="ECO:0000313" key="7">
    <source>
        <dbReference type="EMBL" id="CAB5005890.1"/>
    </source>
</evidence>